<dbReference type="PANTHER" id="PTHR37230">
    <property type="entry name" value="OS06G0731300 PROTEIN"/>
    <property type="match status" value="1"/>
</dbReference>
<organism evidence="3 4">
    <name type="scientific">Sorghum bicolor</name>
    <name type="common">Sorghum</name>
    <name type="synonym">Sorghum vulgare</name>
    <dbReference type="NCBI Taxonomy" id="4558"/>
    <lineage>
        <taxon>Eukaryota</taxon>
        <taxon>Viridiplantae</taxon>
        <taxon>Streptophyta</taxon>
        <taxon>Embryophyta</taxon>
        <taxon>Tracheophyta</taxon>
        <taxon>Spermatophyta</taxon>
        <taxon>Magnoliopsida</taxon>
        <taxon>Liliopsida</taxon>
        <taxon>Poales</taxon>
        <taxon>Poaceae</taxon>
        <taxon>PACMAD clade</taxon>
        <taxon>Panicoideae</taxon>
        <taxon>Andropogonodae</taxon>
        <taxon>Andropogoneae</taxon>
        <taxon>Sorghinae</taxon>
        <taxon>Sorghum</taxon>
    </lineage>
</organism>
<dbReference type="AlphaFoldDB" id="A0A1Z5RLA2"/>
<proteinExistence type="predicted"/>
<reference evidence="3 4" key="1">
    <citation type="journal article" date="2009" name="Nature">
        <title>The Sorghum bicolor genome and the diversification of grasses.</title>
        <authorList>
            <person name="Paterson A.H."/>
            <person name="Bowers J.E."/>
            <person name="Bruggmann R."/>
            <person name="Dubchak I."/>
            <person name="Grimwood J."/>
            <person name="Gundlach H."/>
            <person name="Haberer G."/>
            <person name="Hellsten U."/>
            <person name="Mitros T."/>
            <person name="Poliakov A."/>
            <person name="Schmutz J."/>
            <person name="Spannagl M."/>
            <person name="Tang H."/>
            <person name="Wang X."/>
            <person name="Wicker T."/>
            <person name="Bharti A.K."/>
            <person name="Chapman J."/>
            <person name="Feltus F.A."/>
            <person name="Gowik U."/>
            <person name="Grigoriev I.V."/>
            <person name="Lyons E."/>
            <person name="Maher C.A."/>
            <person name="Martis M."/>
            <person name="Narechania A."/>
            <person name="Otillar R.P."/>
            <person name="Penning B.W."/>
            <person name="Salamov A.A."/>
            <person name="Wang Y."/>
            <person name="Zhang L."/>
            <person name="Carpita N.C."/>
            <person name="Freeling M."/>
            <person name="Gingle A.R."/>
            <person name="Hash C.T."/>
            <person name="Keller B."/>
            <person name="Klein P."/>
            <person name="Kresovich S."/>
            <person name="McCann M.C."/>
            <person name="Ming R."/>
            <person name="Peterson D.G."/>
            <person name="Mehboob-ur-Rahman"/>
            <person name="Ware D."/>
            <person name="Westhoff P."/>
            <person name="Mayer K.F."/>
            <person name="Messing J."/>
            <person name="Rokhsar D.S."/>
        </authorList>
    </citation>
    <scope>NUCLEOTIDE SEQUENCE [LARGE SCALE GENOMIC DNA]</scope>
    <source>
        <strain evidence="4">cv. BTx623</strain>
    </source>
</reference>
<feature type="domain" description="DUF7895" evidence="2">
    <location>
        <begin position="131"/>
        <end position="202"/>
    </location>
</feature>
<dbReference type="STRING" id="4558.A0A1Z5RLA2"/>
<dbReference type="PANTHER" id="PTHR37230:SF1">
    <property type="entry name" value="OS06G0731300 PROTEIN"/>
    <property type="match status" value="1"/>
</dbReference>
<dbReference type="OMA" id="FFCPPSG"/>
<dbReference type="InParanoid" id="A0A1Z5RLA2"/>
<accession>A0A1Z5RLA2</accession>
<name>A0A1Z5RLA2_SORBI</name>
<evidence type="ECO:0000313" key="4">
    <source>
        <dbReference type="Proteomes" id="UP000000768"/>
    </source>
</evidence>
<feature type="region of interest" description="Disordered" evidence="1">
    <location>
        <begin position="109"/>
        <end position="132"/>
    </location>
</feature>
<dbReference type="EMBL" id="CM000763">
    <property type="protein sequence ID" value="OQU84235.1"/>
    <property type="molecule type" value="Genomic_DNA"/>
</dbReference>
<dbReference type="InterPro" id="IPR057217">
    <property type="entry name" value="DUF7895"/>
</dbReference>
<dbReference type="Pfam" id="PF25433">
    <property type="entry name" value="DUF7895"/>
    <property type="match status" value="1"/>
</dbReference>
<evidence type="ECO:0000256" key="1">
    <source>
        <dbReference type="SAM" id="MobiDB-lite"/>
    </source>
</evidence>
<feature type="compositionally biased region" description="Low complexity" evidence="1">
    <location>
        <begin position="109"/>
        <end position="120"/>
    </location>
</feature>
<protein>
    <recommendedName>
        <fullName evidence="2">DUF7895 domain-containing protein</fullName>
    </recommendedName>
</protein>
<reference evidence="4" key="2">
    <citation type="journal article" date="2018" name="Plant J.">
        <title>The Sorghum bicolor reference genome: improved assembly, gene annotations, a transcriptome atlas, and signatures of genome organization.</title>
        <authorList>
            <person name="McCormick R.F."/>
            <person name="Truong S.K."/>
            <person name="Sreedasyam A."/>
            <person name="Jenkins J."/>
            <person name="Shu S."/>
            <person name="Sims D."/>
            <person name="Kennedy M."/>
            <person name="Amirebrahimi M."/>
            <person name="Weers B.D."/>
            <person name="McKinley B."/>
            <person name="Mattison A."/>
            <person name="Morishige D.T."/>
            <person name="Grimwood J."/>
            <person name="Schmutz J."/>
            <person name="Mullet J.E."/>
        </authorList>
    </citation>
    <scope>NUCLEOTIDE SEQUENCE [LARGE SCALE GENOMIC DNA]</scope>
    <source>
        <strain evidence="4">cv. BTx623</strain>
    </source>
</reference>
<gene>
    <name evidence="3" type="ORF">SORBI_3004G017200</name>
</gene>
<evidence type="ECO:0000313" key="3">
    <source>
        <dbReference type="EMBL" id="OQU84235.1"/>
    </source>
</evidence>
<evidence type="ECO:0000259" key="2">
    <source>
        <dbReference type="Pfam" id="PF25433"/>
    </source>
</evidence>
<dbReference type="eggNOG" id="ENOG502S24E">
    <property type="taxonomic scope" value="Eukaryota"/>
</dbReference>
<feature type="region of interest" description="Disordered" evidence="1">
    <location>
        <begin position="57"/>
        <end position="77"/>
    </location>
</feature>
<sequence>MALPSSPASTIHHPPRISSCCCCPPSPCPCPVQIQTTSRATPSAAYLLPLRVATASPTAISTRSPGPGRRRLPPLAALPDPQSAAALLVVAAGTVGAASLLLRSTSSSSSAASQSQQQQQRQDEQEEVEGEECPDCGGTGLCGRCKGEGFVFKQLSDETATKARKAAKNMATRYTAGLPTKWTYCNKCSSTRSCTTCGGSGRIITTPVT</sequence>
<dbReference type="Gramene" id="OQU84235">
    <property type="protein sequence ID" value="OQU84235"/>
    <property type="gene ID" value="SORBI_3004G017200"/>
</dbReference>
<feature type="compositionally biased region" description="Low complexity" evidence="1">
    <location>
        <begin position="63"/>
        <end position="77"/>
    </location>
</feature>
<keyword evidence="4" id="KW-1185">Reference proteome</keyword>
<dbReference type="Proteomes" id="UP000000768">
    <property type="component" value="Chromosome 4"/>
</dbReference>